<dbReference type="InterPro" id="IPR013783">
    <property type="entry name" value="Ig-like_fold"/>
</dbReference>
<evidence type="ECO:0000256" key="1">
    <source>
        <dbReference type="ARBA" id="ARBA00022729"/>
    </source>
</evidence>
<keyword evidence="2" id="KW-0325">Glycoprotein</keyword>
<protein>
    <submittedName>
        <fullName evidence="6">Allergin-1 isoform X2</fullName>
    </submittedName>
</protein>
<keyword evidence="1" id="KW-0732">Signal</keyword>
<keyword evidence="3" id="KW-0472">Membrane</keyword>
<sequence length="371" mass="41941">MGGRVAIKTPLPSSPISFKTMWGYLNKLFFGAFFFLSLTISKLESPNQDAMWKKSFLVFLFSLSIQKVALDCERMRKTNEFPSPSLYSQTDTVMWGQNVSLSCFQQNKSLEITYFLFRDEKCLQTQDGKGEPVTFNLTISEARDLGPYKCKVQVANCAKYSQPFNFTLVDPVTAPVLNISVIQTKTDRYIALRCISFNGSLPIDYIFFEKNINISPVISKNVRKPAEFNITESNTAEVKEYRCKANNRLPNHAKYSQPVTIASTGGDCGPFCLQFLLPGLLLVLIVIILILVFWMLPKYKARKAMKDSVPRVYGNTPMEAGIYANVCENQAGAEYSQEIHYADPMFQQVAPRDQEDSNNSKGGYVYSELVF</sequence>
<accession>A0A6J0YWL0</accession>
<feature type="transmembrane region" description="Helical" evidence="3">
    <location>
        <begin position="275"/>
        <end position="296"/>
    </location>
</feature>
<evidence type="ECO:0000256" key="3">
    <source>
        <dbReference type="SAM" id="Phobius"/>
    </source>
</evidence>
<feature type="domain" description="Ig-like" evidence="4">
    <location>
        <begin position="82"/>
        <end position="161"/>
    </location>
</feature>
<organism evidence="5 6">
    <name type="scientific">Odocoileus virginianus</name>
    <name type="common">White-tailed deer</name>
    <dbReference type="NCBI Taxonomy" id="9874"/>
    <lineage>
        <taxon>Eukaryota</taxon>
        <taxon>Metazoa</taxon>
        <taxon>Chordata</taxon>
        <taxon>Craniata</taxon>
        <taxon>Vertebrata</taxon>
        <taxon>Euteleostomi</taxon>
        <taxon>Mammalia</taxon>
        <taxon>Eutheria</taxon>
        <taxon>Laurasiatheria</taxon>
        <taxon>Artiodactyla</taxon>
        <taxon>Ruminantia</taxon>
        <taxon>Pecora</taxon>
        <taxon>Cervidae</taxon>
        <taxon>Odocoileinae</taxon>
        <taxon>Odocoileus</taxon>
    </lineage>
</organism>
<evidence type="ECO:0000259" key="4">
    <source>
        <dbReference type="PROSITE" id="PS50835"/>
    </source>
</evidence>
<gene>
    <name evidence="6" type="primary">MILR1</name>
</gene>
<proteinExistence type="predicted"/>
<dbReference type="Gene3D" id="2.60.40.10">
    <property type="entry name" value="Immunoglobulins"/>
    <property type="match status" value="1"/>
</dbReference>
<reference evidence="6" key="2">
    <citation type="submission" date="2025-08" db="UniProtKB">
        <authorList>
            <consortium name="RefSeq"/>
        </authorList>
    </citation>
    <scope>IDENTIFICATION</scope>
    <source>
        <tissue evidence="6">Tongue muscle</tissue>
    </source>
</reference>
<dbReference type="RefSeq" id="XP_020766190.2">
    <property type="nucleotide sequence ID" value="XM_020910531.2"/>
</dbReference>
<keyword evidence="5" id="KW-1185">Reference proteome</keyword>
<evidence type="ECO:0000313" key="6">
    <source>
        <dbReference type="RefSeq" id="XP_020766190.2"/>
    </source>
</evidence>
<name>A0A6J0YWL0_ODOVR</name>
<dbReference type="InterPro" id="IPR036179">
    <property type="entry name" value="Ig-like_dom_sf"/>
</dbReference>
<keyword evidence="3" id="KW-1133">Transmembrane helix</keyword>
<dbReference type="SUPFAM" id="SSF48726">
    <property type="entry name" value="Immunoglobulin"/>
    <property type="match status" value="1"/>
</dbReference>
<evidence type="ECO:0000256" key="2">
    <source>
        <dbReference type="ARBA" id="ARBA00023180"/>
    </source>
</evidence>
<dbReference type="Proteomes" id="UP001652640">
    <property type="component" value="Chromosome 17"/>
</dbReference>
<dbReference type="GeneID" id="110148529"/>
<evidence type="ECO:0000313" key="5">
    <source>
        <dbReference type="Proteomes" id="UP001652640"/>
    </source>
</evidence>
<dbReference type="InterPro" id="IPR007110">
    <property type="entry name" value="Ig-like_dom"/>
</dbReference>
<keyword evidence="3" id="KW-0812">Transmembrane</keyword>
<dbReference type="InterPro" id="IPR040878">
    <property type="entry name" value="IL-40-like_Ig"/>
</dbReference>
<dbReference type="PROSITE" id="PS50835">
    <property type="entry name" value="IG_LIKE"/>
    <property type="match status" value="1"/>
</dbReference>
<dbReference type="Pfam" id="PF17736">
    <property type="entry name" value="Ig_C17orf99"/>
    <property type="match status" value="1"/>
</dbReference>
<dbReference type="AlphaFoldDB" id="A0A6J0YWL0"/>
<reference evidence="5" key="1">
    <citation type="journal article" date="2022" name="J. Hered.">
        <title>A De Novo Chromosome-Level Genome Assembly of the White-Tailed Deer, Odocoileus Virginianus.</title>
        <authorList>
            <person name="London E.W."/>
            <person name="Roca A.L."/>
            <person name="Novakofski J.E."/>
            <person name="Mateus-Pinilla N.E."/>
        </authorList>
    </citation>
    <scope>NUCLEOTIDE SEQUENCE [LARGE SCALE GENOMIC DNA]</scope>
</reference>